<sequence>MLSTAAARMVRRSKDQESLEASGGIVANPAGLVNIFLLLRFVGYKPEAALVNAALGAVGKSYGGPALQQVPGDALATLMLEMGRHQYELDETARAAAIEFAMEAQNR</sequence>
<gene>
    <name evidence="1" type="ORF">DUNSADRAFT_9582</name>
</gene>
<dbReference type="Proteomes" id="UP000815325">
    <property type="component" value="Unassembled WGS sequence"/>
</dbReference>
<keyword evidence="2" id="KW-1185">Reference proteome</keyword>
<evidence type="ECO:0000313" key="1">
    <source>
        <dbReference type="EMBL" id="KAF5833923.1"/>
    </source>
</evidence>
<evidence type="ECO:0000313" key="2">
    <source>
        <dbReference type="Proteomes" id="UP000815325"/>
    </source>
</evidence>
<dbReference type="EMBL" id="MU069784">
    <property type="protein sequence ID" value="KAF5833923.1"/>
    <property type="molecule type" value="Genomic_DNA"/>
</dbReference>
<comment type="caution">
    <text evidence="1">The sequence shown here is derived from an EMBL/GenBank/DDBJ whole genome shotgun (WGS) entry which is preliminary data.</text>
</comment>
<organism evidence="1 2">
    <name type="scientific">Dunaliella salina</name>
    <name type="common">Green alga</name>
    <name type="synonym">Protococcus salinus</name>
    <dbReference type="NCBI Taxonomy" id="3046"/>
    <lineage>
        <taxon>Eukaryota</taxon>
        <taxon>Viridiplantae</taxon>
        <taxon>Chlorophyta</taxon>
        <taxon>core chlorophytes</taxon>
        <taxon>Chlorophyceae</taxon>
        <taxon>CS clade</taxon>
        <taxon>Chlamydomonadales</taxon>
        <taxon>Dunaliellaceae</taxon>
        <taxon>Dunaliella</taxon>
    </lineage>
</organism>
<accession>A0ABQ7GH36</accession>
<name>A0ABQ7GH36_DUNSA</name>
<proteinExistence type="predicted"/>
<protein>
    <submittedName>
        <fullName evidence="1">Uncharacterized protein</fullName>
    </submittedName>
</protein>
<reference evidence="1" key="1">
    <citation type="submission" date="2017-08" db="EMBL/GenBank/DDBJ databases">
        <authorList>
            <person name="Polle J.E."/>
            <person name="Barry K."/>
            <person name="Cushman J."/>
            <person name="Schmutz J."/>
            <person name="Tran D."/>
            <person name="Hathwaick L.T."/>
            <person name="Yim W.C."/>
            <person name="Jenkins J."/>
            <person name="Mckie-Krisberg Z.M."/>
            <person name="Prochnik S."/>
            <person name="Lindquist E."/>
            <person name="Dockter R.B."/>
            <person name="Adam C."/>
            <person name="Molina H."/>
            <person name="Bunkerborg J."/>
            <person name="Jin E."/>
            <person name="Buchheim M."/>
            <person name="Magnuson J."/>
        </authorList>
    </citation>
    <scope>NUCLEOTIDE SEQUENCE</scope>
    <source>
        <strain evidence="1">CCAP 19/18</strain>
    </source>
</reference>